<keyword evidence="3" id="KW-1185">Reference proteome</keyword>
<evidence type="ECO:0000313" key="3">
    <source>
        <dbReference type="Proteomes" id="UP001403094"/>
    </source>
</evidence>
<gene>
    <name evidence="2" type="ORF">GCM10009757_44560</name>
</gene>
<protein>
    <submittedName>
        <fullName evidence="2">DUF4037 domain-containing protein</fullName>
    </submittedName>
</protein>
<reference evidence="2 3" key="1">
    <citation type="journal article" date="2019" name="Int. J. Syst. Evol. Microbiol.">
        <title>The Global Catalogue of Microorganisms (GCM) 10K type strain sequencing project: providing services to taxonomists for standard genome sequencing and annotation.</title>
        <authorList>
            <consortium name="The Broad Institute Genomics Platform"/>
            <consortium name="The Broad Institute Genome Sequencing Center for Infectious Disease"/>
            <person name="Wu L."/>
            <person name="Ma J."/>
        </authorList>
    </citation>
    <scope>NUCLEOTIDE SEQUENCE [LARGE SCALE GENOMIC DNA]</scope>
    <source>
        <strain evidence="2 3">JCM 14549</strain>
    </source>
</reference>
<name>A0ABN2VIB7_9ACTN</name>
<proteinExistence type="predicted"/>
<sequence>MARRRPPPHRDGMTSSAASFLPGLVLSRALYEEAVRPLLDDAFPGLRHTAARIGAGSEVLGFDTPRSADHEWGPRLELFLTPRDRARHGAAIRRMLAERLPKEVRGWPTHFEESGDPRDPVGRMSLSGGPVNHRVDVHDLDSWLTERLGLTQDAARRPDVRQWLALPQQRLAETTGGAVFHDGLGTLGPVREALAWYPDQVWRYVLACQWQRLAQEEAFVGRCAETGDDLGAAVVAARLVRELMRLCLLLERRYAPYAKWLGAAFARLPVAGTLTPVLRGVLGAADQPGREAALCTAYGMVAALHNATGLTPPLDPACRPYHGRPFAVLRADRFARALEETVTDPWLRALPPVGAVDQWADSTDLLRYPHAVHAASLAAGRALADDAGETGTSGDPPPHRR</sequence>
<feature type="domain" description="DUF4037" evidence="1">
    <location>
        <begin position="163"/>
        <end position="261"/>
    </location>
</feature>
<dbReference type="InterPro" id="IPR025117">
    <property type="entry name" value="DUF4037"/>
</dbReference>
<evidence type="ECO:0000259" key="1">
    <source>
        <dbReference type="Pfam" id="PF13228"/>
    </source>
</evidence>
<dbReference type="EMBL" id="BAAANQ010000010">
    <property type="protein sequence ID" value="GAA2061331.1"/>
    <property type="molecule type" value="Genomic_DNA"/>
</dbReference>
<comment type="caution">
    <text evidence="2">The sequence shown here is derived from an EMBL/GenBank/DDBJ whole genome shotgun (WGS) entry which is preliminary data.</text>
</comment>
<dbReference type="Pfam" id="PF13228">
    <property type="entry name" value="DUF4037"/>
    <property type="match status" value="1"/>
</dbReference>
<dbReference type="Proteomes" id="UP001403094">
    <property type="component" value="Unassembled WGS sequence"/>
</dbReference>
<accession>A0ABN2VIB7</accession>
<evidence type="ECO:0000313" key="2">
    <source>
        <dbReference type="EMBL" id="GAA2061331.1"/>
    </source>
</evidence>
<organism evidence="2 3">
    <name type="scientific">Streptomyces cheonanensis</name>
    <dbReference type="NCBI Taxonomy" id="312720"/>
    <lineage>
        <taxon>Bacteria</taxon>
        <taxon>Bacillati</taxon>
        <taxon>Actinomycetota</taxon>
        <taxon>Actinomycetes</taxon>
        <taxon>Kitasatosporales</taxon>
        <taxon>Streptomycetaceae</taxon>
        <taxon>Streptomyces</taxon>
    </lineage>
</organism>